<dbReference type="InterPro" id="IPR036427">
    <property type="entry name" value="Bromodomain-like_sf"/>
</dbReference>
<proteinExistence type="predicted"/>
<sequence>MQIISNPMDLGTMASRLQSRTVYCSAFDYLFDLALTCHNAMLYNPPDTIYYQRARKLLAFGQKQLAPAAIRKLCTQIGIPNGLTSEELGDLADHPDAALARLPQGLELPQPHSRWSTQRPSRYGGGGGYVTSTSGFVDFSPTSSPHQSTALVGSSSNALTSSTAYSSPSSPLAINAAAGTSPTAHTIVSLPLLSDTRQPKKVSLSGGGSVGSPSVSCPVSTPHSISGRKPTTTSFSYLTKITNSNPIVSFPRLVNCDINPKGSEEALTQVDLHCSFAPAKQSSTVYQHRHLHHRIRHHHQHHCSRIHKQQQLIRQSYSRPRIYPLMTRDLEDESGKRLIFMKEAEDGIKVETMKPEEEVETEDMGIIEPSPPELSPLDSEGHGRLCGPVSIDKPNVVSDQPSLILPILTDLTSSVFSTRKEVNLRLVMLA</sequence>
<feature type="domain" description="Bromo" evidence="4">
    <location>
        <begin position="1"/>
        <end position="51"/>
    </location>
</feature>
<evidence type="ECO:0000256" key="1">
    <source>
        <dbReference type="ARBA" id="ARBA00023117"/>
    </source>
</evidence>
<accession>A0A3S4ZQN2</accession>
<evidence type="ECO:0000313" key="6">
    <source>
        <dbReference type="Proteomes" id="UP000784294"/>
    </source>
</evidence>
<dbReference type="Gene3D" id="1.20.920.10">
    <property type="entry name" value="Bromodomain-like"/>
    <property type="match status" value="1"/>
</dbReference>
<feature type="region of interest" description="Disordered" evidence="3">
    <location>
        <begin position="108"/>
        <end position="127"/>
    </location>
</feature>
<dbReference type="SUPFAM" id="SSF47370">
    <property type="entry name" value="Bromodomain"/>
    <property type="match status" value="1"/>
</dbReference>
<dbReference type="OrthoDB" id="21648at2759"/>
<feature type="region of interest" description="Disordered" evidence="3">
    <location>
        <begin position="198"/>
        <end position="229"/>
    </location>
</feature>
<dbReference type="PANTHER" id="PTHR22881">
    <property type="entry name" value="BROMODOMAIN CONTAINING PROTEIN"/>
    <property type="match status" value="1"/>
</dbReference>
<evidence type="ECO:0000259" key="4">
    <source>
        <dbReference type="PROSITE" id="PS50014"/>
    </source>
</evidence>
<dbReference type="Pfam" id="PF00439">
    <property type="entry name" value="Bromodomain"/>
    <property type="match status" value="1"/>
</dbReference>
<name>A0A3S4ZQN2_9PLAT</name>
<feature type="compositionally biased region" description="Low complexity" evidence="3">
    <location>
        <begin position="211"/>
        <end position="224"/>
    </location>
</feature>
<dbReference type="EMBL" id="CAAALY010006598">
    <property type="protein sequence ID" value="VEL09546.1"/>
    <property type="molecule type" value="Genomic_DNA"/>
</dbReference>
<keyword evidence="6" id="KW-1185">Reference proteome</keyword>
<dbReference type="AlphaFoldDB" id="A0A3S4ZQN2"/>
<protein>
    <recommendedName>
        <fullName evidence="4">Bromo domain-containing protein</fullName>
    </recommendedName>
</protein>
<dbReference type="PANTHER" id="PTHR22881:SF27">
    <property type="entry name" value="BROMODOMAIN CONTAINING 7_9"/>
    <property type="match status" value="1"/>
</dbReference>
<organism evidence="5 6">
    <name type="scientific">Protopolystoma xenopodis</name>
    <dbReference type="NCBI Taxonomy" id="117903"/>
    <lineage>
        <taxon>Eukaryota</taxon>
        <taxon>Metazoa</taxon>
        <taxon>Spiralia</taxon>
        <taxon>Lophotrochozoa</taxon>
        <taxon>Platyhelminthes</taxon>
        <taxon>Monogenea</taxon>
        <taxon>Polyopisthocotylea</taxon>
        <taxon>Polystomatidea</taxon>
        <taxon>Polystomatidae</taxon>
        <taxon>Protopolystoma</taxon>
    </lineage>
</organism>
<gene>
    <name evidence="5" type="ORF">PXEA_LOCUS2986</name>
</gene>
<dbReference type="PROSITE" id="PS50014">
    <property type="entry name" value="BROMODOMAIN_2"/>
    <property type="match status" value="1"/>
</dbReference>
<dbReference type="Proteomes" id="UP000784294">
    <property type="component" value="Unassembled WGS sequence"/>
</dbReference>
<comment type="caution">
    <text evidence="5">The sequence shown here is derived from an EMBL/GenBank/DDBJ whole genome shotgun (WGS) entry which is preliminary data.</text>
</comment>
<dbReference type="InterPro" id="IPR051831">
    <property type="entry name" value="Bromodomain_contain_prot"/>
</dbReference>
<reference evidence="5" key="1">
    <citation type="submission" date="2018-11" db="EMBL/GenBank/DDBJ databases">
        <authorList>
            <consortium name="Pathogen Informatics"/>
        </authorList>
    </citation>
    <scope>NUCLEOTIDE SEQUENCE</scope>
</reference>
<dbReference type="CDD" id="cd04369">
    <property type="entry name" value="Bromodomain"/>
    <property type="match status" value="1"/>
</dbReference>
<keyword evidence="1 2" id="KW-0103">Bromodomain</keyword>
<evidence type="ECO:0000313" key="5">
    <source>
        <dbReference type="EMBL" id="VEL09546.1"/>
    </source>
</evidence>
<dbReference type="InterPro" id="IPR001487">
    <property type="entry name" value="Bromodomain"/>
</dbReference>
<evidence type="ECO:0000256" key="2">
    <source>
        <dbReference type="PROSITE-ProRule" id="PRU00035"/>
    </source>
</evidence>
<evidence type="ECO:0000256" key="3">
    <source>
        <dbReference type="SAM" id="MobiDB-lite"/>
    </source>
</evidence>